<evidence type="ECO:0000259" key="11">
    <source>
        <dbReference type="SMART" id="SM01131"/>
    </source>
</evidence>
<feature type="region of interest" description="Disordered" evidence="9">
    <location>
        <begin position="1563"/>
        <end position="1589"/>
    </location>
</feature>
<evidence type="ECO:0000313" key="13">
    <source>
        <dbReference type="Proteomes" id="UP001178461"/>
    </source>
</evidence>
<evidence type="ECO:0000259" key="10">
    <source>
        <dbReference type="SMART" id="SM00516"/>
    </source>
</evidence>
<feature type="compositionally biased region" description="Basic and acidic residues" evidence="9">
    <location>
        <begin position="2689"/>
        <end position="2707"/>
    </location>
</feature>
<feature type="compositionally biased region" description="Basic and acidic residues" evidence="9">
    <location>
        <begin position="1286"/>
        <end position="1299"/>
    </location>
</feature>
<feature type="region of interest" description="Disordered" evidence="9">
    <location>
        <begin position="1374"/>
        <end position="1396"/>
    </location>
</feature>
<feature type="region of interest" description="Disordered" evidence="9">
    <location>
        <begin position="2145"/>
        <end position="2167"/>
    </location>
</feature>
<feature type="region of interest" description="Disordered" evidence="9">
    <location>
        <begin position="1633"/>
        <end position="1663"/>
    </location>
</feature>
<dbReference type="SUPFAM" id="SSF52087">
    <property type="entry name" value="CRAL/TRIO domain"/>
    <property type="match status" value="1"/>
</dbReference>
<evidence type="ECO:0000256" key="1">
    <source>
        <dbReference type="ARBA" id="ARBA00004496"/>
    </source>
</evidence>
<feature type="region of interest" description="Disordered" evidence="9">
    <location>
        <begin position="1918"/>
        <end position="1958"/>
    </location>
</feature>
<dbReference type="SUPFAM" id="SSF64182">
    <property type="entry name" value="DHH phosphoesterases"/>
    <property type="match status" value="1"/>
</dbReference>
<dbReference type="GO" id="GO:0016462">
    <property type="term" value="F:pyrophosphatase activity"/>
    <property type="evidence" value="ECO:0007669"/>
    <property type="project" value="InterPro"/>
</dbReference>
<feature type="region of interest" description="Disordered" evidence="9">
    <location>
        <begin position="2421"/>
        <end position="2456"/>
    </location>
</feature>
<dbReference type="Proteomes" id="UP001178461">
    <property type="component" value="Chromosome 11"/>
</dbReference>
<evidence type="ECO:0000256" key="9">
    <source>
        <dbReference type="SAM" id="MobiDB-lite"/>
    </source>
</evidence>
<dbReference type="FunFam" id="3.90.1640.10:FF:000003">
    <property type="entry name" value="Prune homolog 2 with BCH domain"/>
    <property type="match status" value="1"/>
</dbReference>
<feature type="compositionally biased region" description="Basic and acidic residues" evidence="9">
    <location>
        <begin position="817"/>
        <end position="826"/>
    </location>
</feature>
<feature type="region of interest" description="Disordered" evidence="9">
    <location>
        <begin position="2780"/>
        <end position="2800"/>
    </location>
</feature>
<dbReference type="PANTHER" id="PTHR12112:SF49">
    <property type="entry name" value="DHHA2 DOMAIN-CONTAINING PROTEIN"/>
    <property type="match status" value="1"/>
</dbReference>
<dbReference type="InterPro" id="IPR022181">
    <property type="entry name" value="Bcl2-/adenovirus-E1B"/>
</dbReference>
<accession>A0AA35KZ17</accession>
<feature type="compositionally biased region" description="Polar residues" evidence="9">
    <location>
        <begin position="1650"/>
        <end position="1663"/>
    </location>
</feature>
<dbReference type="GO" id="GO:0006915">
    <property type="term" value="P:apoptotic process"/>
    <property type="evidence" value="ECO:0007669"/>
    <property type="project" value="UniProtKB-KW"/>
</dbReference>
<gene>
    <name evidence="12" type="ORF">PODLI_1B027991</name>
</gene>
<dbReference type="FunFam" id="3.10.310.20:FF:000002">
    <property type="entry name" value="Prune homolog 2 with BCH domain"/>
    <property type="match status" value="1"/>
</dbReference>
<dbReference type="Pfam" id="PF02833">
    <property type="entry name" value="DHHA2"/>
    <property type="match status" value="1"/>
</dbReference>
<feature type="region of interest" description="Disordered" evidence="9">
    <location>
        <begin position="1187"/>
        <end position="1210"/>
    </location>
</feature>
<feature type="compositionally biased region" description="Polar residues" evidence="9">
    <location>
        <begin position="521"/>
        <end position="531"/>
    </location>
</feature>
<feature type="compositionally biased region" description="Polar residues" evidence="9">
    <location>
        <begin position="840"/>
        <end position="857"/>
    </location>
</feature>
<dbReference type="InterPro" id="IPR038222">
    <property type="entry name" value="DHHA2_dom_sf"/>
</dbReference>
<feature type="region of interest" description="Disordered" evidence="9">
    <location>
        <begin position="928"/>
        <end position="955"/>
    </location>
</feature>
<dbReference type="Pfam" id="PF12496">
    <property type="entry name" value="BNIP2"/>
    <property type="match status" value="1"/>
</dbReference>
<dbReference type="PANTHER" id="PTHR12112">
    <property type="entry name" value="BNIP - RELATED"/>
    <property type="match status" value="1"/>
</dbReference>
<evidence type="ECO:0000256" key="5">
    <source>
        <dbReference type="ARBA" id="ARBA00022990"/>
    </source>
</evidence>
<keyword evidence="5" id="KW-0007">Acetylation</keyword>
<dbReference type="EMBL" id="OX395136">
    <property type="protein sequence ID" value="CAI5786885.1"/>
    <property type="molecule type" value="Genomic_DNA"/>
</dbReference>
<comment type="function">
    <text evidence="8">May play an important role in regulating differentiation, survival and aggressiveness of the tumor cells.</text>
</comment>
<dbReference type="Gene3D" id="3.90.1640.10">
    <property type="entry name" value="inorganic pyrophosphatase (n-terminal core)"/>
    <property type="match status" value="1"/>
</dbReference>
<feature type="domain" description="CRAL-TRIO" evidence="10">
    <location>
        <begin position="2908"/>
        <end position="3063"/>
    </location>
</feature>
<name>A0AA35KZ17_9SAUR</name>
<comment type="similarity">
    <text evidence="2">Belongs to the PPase class C family. Prune subfamily.</text>
</comment>
<organism evidence="12 13">
    <name type="scientific">Podarcis lilfordi</name>
    <name type="common">Lilford's wall lizard</name>
    <dbReference type="NCBI Taxonomy" id="74358"/>
    <lineage>
        <taxon>Eukaryota</taxon>
        <taxon>Metazoa</taxon>
        <taxon>Chordata</taxon>
        <taxon>Craniata</taxon>
        <taxon>Vertebrata</taxon>
        <taxon>Euteleostomi</taxon>
        <taxon>Lepidosauria</taxon>
        <taxon>Squamata</taxon>
        <taxon>Bifurcata</taxon>
        <taxon>Unidentata</taxon>
        <taxon>Episquamata</taxon>
        <taxon>Laterata</taxon>
        <taxon>Lacertibaenia</taxon>
        <taxon>Lacertidae</taxon>
        <taxon>Podarcis</taxon>
    </lineage>
</organism>
<dbReference type="GO" id="GO:0005737">
    <property type="term" value="C:cytoplasm"/>
    <property type="evidence" value="ECO:0007669"/>
    <property type="project" value="UniProtKB-SubCell"/>
</dbReference>
<dbReference type="Gene3D" id="3.10.310.20">
    <property type="entry name" value="DHHA2 domain"/>
    <property type="match status" value="1"/>
</dbReference>
<dbReference type="Gene3D" id="3.40.525.10">
    <property type="entry name" value="CRAL-TRIO lipid binding domain"/>
    <property type="match status" value="1"/>
</dbReference>
<dbReference type="InterPro" id="IPR036865">
    <property type="entry name" value="CRAL-TRIO_dom_sf"/>
</dbReference>
<dbReference type="Pfam" id="PF13716">
    <property type="entry name" value="CRAL_TRIO_2"/>
    <property type="match status" value="1"/>
</dbReference>
<feature type="compositionally biased region" description="Basic and acidic residues" evidence="9">
    <location>
        <begin position="1566"/>
        <end position="1589"/>
    </location>
</feature>
<reference evidence="12" key="1">
    <citation type="submission" date="2022-12" db="EMBL/GenBank/DDBJ databases">
        <authorList>
            <person name="Alioto T."/>
            <person name="Alioto T."/>
            <person name="Gomez Garrido J."/>
        </authorList>
    </citation>
    <scope>NUCLEOTIDE SEQUENCE</scope>
</reference>
<feature type="region of interest" description="Disordered" evidence="9">
    <location>
        <begin position="2687"/>
        <end position="2707"/>
    </location>
</feature>
<dbReference type="InterPro" id="IPR001251">
    <property type="entry name" value="CRAL-TRIO_dom"/>
</dbReference>
<evidence type="ECO:0000256" key="8">
    <source>
        <dbReference type="ARBA" id="ARBA00056879"/>
    </source>
</evidence>
<dbReference type="SMART" id="SM00516">
    <property type="entry name" value="SEC14"/>
    <property type="match status" value="1"/>
</dbReference>
<evidence type="ECO:0000256" key="7">
    <source>
        <dbReference type="ARBA" id="ARBA00042084"/>
    </source>
</evidence>
<feature type="region of interest" description="Disordered" evidence="9">
    <location>
        <begin position="2862"/>
        <end position="2884"/>
    </location>
</feature>
<keyword evidence="4" id="KW-0053">Apoptosis</keyword>
<evidence type="ECO:0000256" key="4">
    <source>
        <dbReference type="ARBA" id="ARBA00022703"/>
    </source>
</evidence>
<keyword evidence="3" id="KW-0963">Cytoplasm</keyword>
<dbReference type="InterPro" id="IPR038763">
    <property type="entry name" value="DHH_sf"/>
</dbReference>
<evidence type="ECO:0000256" key="6">
    <source>
        <dbReference type="ARBA" id="ARBA00039860"/>
    </source>
</evidence>
<comment type="subcellular location">
    <subcellularLocation>
        <location evidence="1">Cytoplasm</location>
    </subcellularLocation>
</comment>
<feature type="region of interest" description="Disordered" evidence="9">
    <location>
        <begin position="356"/>
        <end position="377"/>
    </location>
</feature>
<feature type="region of interest" description="Disordered" evidence="9">
    <location>
        <begin position="505"/>
        <end position="541"/>
    </location>
</feature>
<evidence type="ECO:0000313" key="12">
    <source>
        <dbReference type="EMBL" id="CAI5786885.1"/>
    </source>
</evidence>
<evidence type="ECO:0000256" key="2">
    <source>
        <dbReference type="ARBA" id="ARBA00010331"/>
    </source>
</evidence>
<dbReference type="FunFam" id="3.40.525.10:FF:000001">
    <property type="entry name" value="BCL2/adenovirus E1B protein-interacting protein 2"/>
    <property type="match status" value="1"/>
</dbReference>
<keyword evidence="13" id="KW-1185">Reference proteome</keyword>
<feature type="region of interest" description="Disordered" evidence="9">
    <location>
        <begin position="815"/>
        <end position="857"/>
    </location>
</feature>
<evidence type="ECO:0000256" key="3">
    <source>
        <dbReference type="ARBA" id="ARBA00022490"/>
    </source>
</evidence>
<feature type="compositionally biased region" description="Acidic residues" evidence="9">
    <location>
        <begin position="2871"/>
        <end position="2884"/>
    </location>
</feature>
<dbReference type="SMART" id="SM01131">
    <property type="entry name" value="DHHA2"/>
    <property type="match status" value="1"/>
</dbReference>
<feature type="compositionally biased region" description="Polar residues" evidence="9">
    <location>
        <begin position="1377"/>
        <end position="1387"/>
    </location>
</feature>
<feature type="compositionally biased region" description="Polar residues" evidence="9">
    <location>
        <begin position="931"/>
        <end position="943"/>
    </location>
</feature>
<feature type="domain" description="DHHA2" evidence="11">
    <location>
        <begin position="207"/>
        <end position="351"/>
    </location>
</feature>
<protein>
    <recommendedName>
        <fullName evidence="6">Protein prune homolog 2</fullName>
    </recommendedName>
    <alternativeName>
        <fullName evidence="7">BNIP2 motif-containing molecule at the C-terminal region 1</fullName>
    </alternativeName>
</protein>
<dbReference type="CDD" id="cd00170">
    <property type="entry name" value="SEC14"/>
    <property type="match status" value="1"/>
</dbReference>
<proteinExistence type="inferred from homology"/>
<feature type="region of interest" description="Disordered" evidence="9">
    <location>
        <begin position="1286"/>
        <end position="1312"/>
    </location>
</feature>
<dbReference type="InterPro" id="IPR004097">
    <property type="entry name" value="DHHA2"/>
</dbReference>
<sequence>MEEFLQRTKSKLSRNKHLDKVHVVLGNKTCDLDSLISALTYAYYLEKVSPPNILCLPVLNIPRREFCYCTETRFILEELNLPESLHIFCDEINLCQLNNEGKLSLTLVNSSALTSEDKNLESAVVRVINPEERCDGNLETSASSSSLVAKEILQEAPELITRQLAHLLRGSILSLAMDPEQITRDQEEVLSKLEEKFPELLPREDIITALQEVHLHADGLRIEEAMLKDLKEVSDGEIKVAVSTVYMNLEDCLFHRNMTGDLKAFVDKYGFDVLVILASYLSEERQEKRQIAVYSENMEMGNQICCELEECQNPCLELDPLEYGCDQFLIYHQENSSANCDEIFLLMKDVISRRHPEMAPNSRTSSTEAVAGSAPLSQGSSGIMELYGSDIEPQPNVVNFIENPQDHNGSVQAHADANVDLVSPDSGLATIRSSRSSKESSVFLSDDSPVEGAASHHSFLSGFDSYSPIPEGAVAEEEKSQPRNSSNNFDLFNFDLAPMATVQMDSSHSVDCSPPDDFSHDSGSSEGQPPTDSKVIDETNLSECDIANYSADLPMTRKEEDDTIKFNECSHLQEHPSMIDLENDSSSHPKVLNKVERRTPPISMNSHVESPPLDDGPSLFCPQDKIKENNETDYVNNSQSRTRYGSWWDGFQIDSKNAVTWSSTDAESVFQSPDSWKEYKTSLLLKGQTDRRASDSVCIQDQQKRMDFARAGIWENKFGAAQVKQDLGCHQKDNKQPIEDFASMWNTSQPVPAISDPWGNTNSNGGHINSNSPNVWAEIDHDGSGHSERTWNVPQVDFDHISPMKLDTWVMSNCSPEHSECNDSEHLNSQVDLGSKNEGQDSSIENNRTYENANNDTSGMLKNVKLAMEHQRDTVPKPKEFENTNRWAMYDTNIRKEALGNLVSWEDPFLSYRESDFNTSNTCDDFIVSPPDTNYSTSDSYVSPTGAGDEKESEGKHYEPVLDQMVNISSGEPETYSFGDLKLPQTSAVCSTDSDYGSRGPWEAPLNNKNQQEAVRSETTIIKNIDLLDLKQKGVTYFSDDCCDHESSPSSSEDTGIMMFSTEKNSHSALNNTIDIEGGNAEVSSDVILEDTNDMERTFSVSDQVKRNKQSEQNTRLLDKQLNQWDEQLQYNQQAGLEHSGIFSASKQVVKQCQRTDEGSGQVTLENIRNEMMQNDNKDLILPLPLSSSNSSEESRAIFGSPRSPEKTRCSDSLENVVAEPEEISLPFSNETHSVTEEKKGGSLDSNAEYFATSPKKENKHIVHSLDMDAYPKYSLNVLSPSESLDRELSAQKIPEKESASPSSPRGENHQGMHYPELVEHQDAWDKLEKCISKSEPSSCLLHDELPVPVGEHQEHQELDESVADLNIHKSDLETPKNVSGMLSSHGASLEDKNQERSMEMQQDSYTEYTQALDTMDKPKINDLLSNGMDLSHDSETSESLESENKLSNEKCIDIMPHHELSHILDAWNVSMDEQAQSVGISPNINEALEGSDTMYNFPEDIPIKDTYYKEDTTCSGSIDYTHSSATTPDTSDFSTNMHIWDSFQVANNQKENEDAWDITTDGEEASGKELPENKSQEDSETSTEHKVPKNLELWNAHVDDDTVSSLSSPGIDVDSEYLSMQETGIQAALHPNRQEADTQGQESVRPHETNLSIDSEGSSTQSHFKENVQVVTLNENSENLNAFDTSVEDYVHETSECLAHWETIQDEADDHTIQMSEINHEENHGPKNSDAWDVIMQGHSETTLDKNKKSIVDNLRFPDDSSEWWNLQSQDESSMEGAQFYSDNDLKINDTVTITRGAMQIHTEKNEKRKEPNFHDAAKFENESTQENSEYECRNGANSLANKEEELDQGTVNFEECYPQSPSCEDESGVKQESSVTNVKDQDALKHPVPEDWQSNLLNALAQVDPTLGLLRDKMNAPSINPNEVNVNPLDKKETSEQFPSNPPLPLKPIRKPSPRCDEVTQENSFVPDILQNNNPSDCQAFTVDPDLWTNVEQPFVLRTNGENPDILSHCDQDSSSQASSSPDVCNEYENKEACAQSSVLTEPEEAIQMSSMLSEIYKDIDVVFNQQLTIDREELCPESLCLDNETSLGESYKVTLAGNEELSEIGEETVMHESDIANKTTTELEDLPSSCSENLEAELINQESNAYENKNFEEQEGATSSDKMKSMDPAVALVSPTGMNDQLEASDMHSISKMSVATKPSTTLNEINPIAILDNQSEKRVETNEIFRKIHSLQASLEEENEDFLYGARSQYATNILQEPENLQENNSPWVVGSLTEQSPLACTSPFDVSFGHDYTLQNGGRNISECGTVDIKGEIAEYSQADQGWESLLVESDGTPGSSCTLKKFEYETDSSNIESPTGVNDIDHSESIATDVNNEIAECTEEGQVWGSFLLESRETPESSYALKEFKYETDSSNIDLSGAGSARSISESKSSDSDGKTGKCSQEDQDWGSLLLEPEVTPKSTDFLKEFEYEAESINIDSPADGVVSIANESICYTLHNASEGCKSIDKSEMIRPERKEKTTLKEAEDQSSLEMDYVLITGEETVSLRKDILGTQESNFTSQEATAVEQTNSLETFSAETSDTFQSLSIINESEGQSALETEWESFYLAEKSSAVVPQKLGDEKKSPRSPARDQEWTMVGQNGVNDISPEENCSIDTIESLSRHPVKELEGVLSQELICETQDETLLERNPHKSGQQEDGKSHSKGTDALLLHVVAGDGELDVLSQQRSVNGMVTEQEAEEETQFVGSERELSPVTGLISEDVGMDIPSNETMLDSSATEMRPEPPNSLDINGSNPRRIKLTAPNINLSLDQSEGSVLSDDNLDTPDEIDINVDDLDTPDEADSFEYAGHGNELNWEEEQPAIKESSQEESEAIPEYTAEEEREDNRLWRTVVIGEQEQRIDMKAIEPYKRVISHGGYYGDGLNAIIVFAACFLPDSSRTDYNYVMENLFLYVISTLELMVAEDYMIVYLNGATPRRKMPGLGWMKRCYQMIDRRLRKNLKSFIIVHPSWFIRTILAVTRPFISSKFSSKIKYVSTLAELSELIPMEYVNIPESIVKIDMTVKGNP</sequence>